<dbReference type="RefSeq" id="WP_044544820.1">
    <property type="nucleotide sequence ID" value="NZ_CDRH01000078.1"/>
</dbReference>
<evidence type="ECO:0000256" key="4">
    <source>
        <dbReference type="ARBA" id="ARBA00022679"/>
    </source>
</evidence>
<evidence type="ECO:0000256" key="5">
    <source>
        <dbReference type="ARBA" id="ARBA00022723"/>
    </source>
</evidence>
<keyword evidence="12 13" id="KW-0449">Lipoprotein</keyword>
<evidence type="ECO:0000313" key="13">
    <source>
        <dbReference type="EMBL" id="CUN03572.1"/>
    </source>
</evidence>
<dbReference type="AlphaFoldDB" id="A0A173TL40"/>
<dbReference type="GO" id="GO:0016740">
    <property type="term" value="F:transferase activity"/>
    <property type="evidence" value="ECO:0007669"/>
    <property type="project" value="UniProtKB-UniRule"/>
</dbReference>
<dbReference type="EMBL" id="CYXP01000003">
    <property type="protein sequence ID" value="CUN03572.1"/>
    <property type="molecule type" value="Genomic_DNA"/>
</dbReference>
<dbReference type="Pfam" id="PF02424">
    <property type="entry name" value="ApbE"/>
    <property type="match status" value="1"/>
</dbReference>
<protein>
    <recommendedName>
        <fullName evidence="2 10">FAD:protein FMN transferase</fullName>
        <ecNumber evidence="1 10">2.7.1.180</ecNumber>
    </recommendedName>
    <alternativeName>
        <fullName evidence="8 10">Flavin transferase</fullName>
    </alternativeName>
</protein>
<comment type="catalytic activity">
    <reaction evidence="9 10 12">
        <text>L-threonyl-[protein] + FAD = FMN-L-threonyl-[protein] + AMP + H(+)</text>
        <dbReference type="Rhea" id="RHEA:36847"/>
        <dbReference type="Rhea" id="RHEA-COMP:11060"/>
        <dbReference type="Rhea" id="RHEA-COMP:11061"/>
        <dbReference type="ChEBI" id="CHEBI:15378"/>
        <dbReference type="ChEBI" id="CHEBI:30013"/>
        <dbReference type="ChEBI" id="CHEBI:57692"/>
        <dbReference type="ChEBI" id="CHEBI:74257"/>
        <dbReference type="ChEBI" id="CHEBI:456215"/>
        <dbReference type="EC" id="2.7.1.180"/>
    </reaction>
</comment>
<keyword evidence="3 10" id="KW-0285">Flavoprotein</keyword>
<dbReference type="PANTHER" id="PTHR30040">
    <property type="entry name" value="THIAMINE BIOSYNTHESIS LIPOPROTEIN APBE"/>
    <property type="match status" value="1"/>
</dbReference>
<name>A0A173TL40_PARDI</name>
<keyword evidence="12" id="KW-0997">Cell inner membrane</keyword>
<sequence length="335" mass="37703">MKSRFSILCLLVNILLISCEQAPQYYEVSGRLHTPYHIKFEHTKPLDKEIDEQLKYFYHLFNAFDSTSVISQVNQNRDIRVDTLFQKVFKKALEVSAETNGAYDVTCAPLINLWGFGFSRKDSVTPAHIDSVRQFIGFQKVRLEGDRIVKDDPRLMMNFSSLADGTACDMIAQMLEKKGVRNYLVEFGGEMRVKGVNPSGMDWRLGITKPTDDAAGMNQELEQIVSFPKPLGMATSGNYRNFYIKDGRKYAHTIDPREGCPVQRDILSATIVAPDAMTADAYATAFMVLGSEEAKSLCAKVPGLDYFIICSDSIGDGYHPEYSEGFRQYLVTADK</sequence>
<dbReference type="GO" id="GO:0005886">
    <property type="term" value="C:plasma membrane"/>
    <property type="evidence" value="ECO:0007669"/>
    <property type="project" value="UniProtKB-SubCell"/>
</dbReference>
<dbReference type="GO" id="GO:0046872">
    <property type="term" value="F:metal ion binding"/>
    <property type="evidence" value="ECO:0007669"/>
    <property type="project" value="UniProtKB-UniRule"/>
</dbReference>
<gene>
    <name evidence="13" type="primary">apbE_2</name>
    <name evidence="13" type="ORF">ERS852429_01636</name>
</gene>
<keyword evidence="7 10" id="KW-0460">Magnesium</keyword>
<evidence type="ECO:0000313" key="14">
    <source>
        <dbReference type="Proteomes" id="UP000095591"/>
    </source>
</evidence>
<dbReference type="Proteomes" id="UP000095591">
    <property type="component" value="Unassembled WGS sequence"/>
</dbReference>
<accession>A0A173TL40</accession>
<dbReference type="Gene3D" id="3.10.520.10">
    <property type="entry name" value="ApbE-like domains"/>
    <property type="match status" value="1"/>
</dbReference>
<evidence type="ECO:0000256" key="3">
    <source>
        <dbReference type="ARBA" id="ARBA00022630"/>
    </source>
</evidence>
<keyword evidence="5 10" id="KW-0479">Metal-binding</keyword>
<dbReference type="InterPro" id="IPR003374">
    <property type="entry name" value="ApbE-like_sf"/>
</dbReference>
<evidence type="ECO:0000256" key="6">
    <source>
        <dbReference type="ARBA" id="ARBA00022827"/>
    </source>
</evidence>
<feature type="binding site" evidence="11">
    <location>
        <position position="161"/>
    </location>
    <ligand>
        <name>Mg(2+)</name>
        <dbReference type="ChEBI" id="CHEBI:18420"/>
    </ligand>
</feature>
<feature type="binding site" evidence="11">
    <location>
        <position position="284"/>
    </location>
    <ligand>
        <name>Mg(2+)</name>
        <dbReference type="ChEBI" id="CHEBI:18420"/>
    </ligand>
</feature>
<evidence type="ECO:0000256" key="11">
    <source>
        <dbReference type="PIRSR" id="PIRSR006268-2"/>
    </source>
</evidence>
<dbReference type="EC" id="2.7.1.180" evidence="1 10"/>
<dbReference type="PANTHER" id="PTHR30040:SF2">
    <property type="entry name" value="FAD:PROTEIN FMN TRANSFERASE"/>
    <property type="match status" value="1"/>
</dbReference>
<keyword evidence="6 10" id="KW-0274">FAD</keyword>
<comment type="similarity">
    <text evidence="10 12">Belongs to the ApbE family.</text>
</comment>
<evidence type="ECO:0000256" key="2">
    <source>
        <dbReference type="ARBA" id="ARBA00016337"/>
    </source>
</evidence>
<evidence type="ECO:0000256" key="7">
    <source>
        <dbReference type="ARBA" id="ARBA00022842"/>
    </source>
</evidence>
<keyword evidence="12" id="KW-0472">Membrane</keyword>
<comment type="function">
    <text evidence="12">Flavin transferase that catalyzes the transfer of the FMN moiety of FAD and its covalent binding to the hydroxyl group of a threonine residue in a target flavoprotein.</text>
</comment>
<keyword evidence="4 10" id="KW-0808">Transferase</keyword>
<evidence type="ECO:0000256" key="1">
    <source>
        <dbReference type="ARBA" id="ARBA00011955"/>
    </source>
</evidence>
<evidence type="ECO:0000256" key="9">
    <source>
        <dbReference type="ARBA" id="ARBA00048540"/>
    </source>
</evidence>
<feature type="binding site" evidence="11">
    <location>
        <position position="280"/>
    </location>
    <ligand>
        <name>Mg(2+)</name>
        <dbReference type="ChEBI" id="CHEBI:18420"/>
    </ligand>
</feature>
<proteinExistence type="inferred from homology"/>
<evidence type="ECO:0000256" key="10">
    <source>
        <dbReference type="PIRNR" id="PIRNR006268"/>
    </source>
</evidence>
<reference evidence="13 14" key="1">
    <citation type="submission" date="2015-09" db="EMBL/GenBank/DDBJ databases">
        <authorList>
            <consortium name="Pathogen Informatics"/>
        </authorList>
    </citation>
    <scope>NUCLEOTIDE SEQUENCE [LARGE SCALE GENOMIC DNA]</scope>
    <source>
        <strain evidence="13 14">2789STDY5608872</strain>
    </source>
</reference>
<dbReference type="PIRSF" id="PIRSF006268">
    <property type="entry name" value="ApbE"/>
    <property type="match status" value="1"/>
</dbReference>
<comment type="cofactor">
    <cofactor evidence="11">
        <name>Mg(2+)</name>
        <dbReference type="ChEBI" id="CHEBI:18420"/>
    </cofactor>
    <cofactor evidence="11">
        <name>Mn(2+)</name>
        <dbReference type="ChEBI" id="CHEBI:29035"/>
    </cofactor>
    <text evidence="11">Magnesium. Can also use manganese.</text>
</comment>
<evidence type="ECO:0000256" key="8">
    <source>
        <dbReference type="ARBA" id="ARBA00031306"/>
    </source>
</evidence>
<organism evidence="13 14">
    <name type="scientific">Parabacteroides distasonis</name>
    <dbReference type="NCBI Taxonomy" id="823"/>
    <lineage>
        <taxon>Bacteria</taxon>
        <taxon>Pseudomonadati</taxon>
        <taxon>Bacteroidota</taxon>
        <taxon>Bacteroidia</taxon>
        <taxon>Bacteroidales</taxon>
        <taxon>Tannerellaceae</taxon>
        <taxon>Parabacteroides</taxon>
    </lineage>
</organism>
<dbReference type="PROSITE" id="PS51257">
    <property type="entry name" value="PROKAR_LIPOPROTEIN"/>
    <property type="match status" value="1"/>
</dbReference>
<dbReference type="SUPFAM" id="SSF143631">
    <property type="entry name" value="ApbE-like"/>
    <property type="match status" value="1"/>
</dbReference>
<evidence type="ECO:0000256" key="12">
    <source>
        <dbReference type="RuleBase" id="RU363002"/>
    </source>
</evidence>
<dbReference type="InterPro" id="IPR024932">
    <property type="entry name" value="ApbE"/>
</dbReference>
<keyword evidence="12" id="KW-1003">Cell membrane</keyword>
<comment type="subcellular location">
    <subcellularLocation>
        <location evidence="12">Cell inner membrane</location>
        <topology evidence="12">Lipid-anchor</topology>
        <orientation evidence="12">Periplasmic side</orientation>
    </subcellularLocation>
</comment>